<dbReference type="EC" id="3.1.1.88" evidence="2"/>
<proteinExistence type="predicted"/>
<accession>A0A1Y5SGE6</accession>
<keyword evidence="3" id="KW-1185">Reference proteome</keyword>
<dbReference type="InterPro" id="IPR000073">
    <property type="entry name" value="AB_hydrolase_1"/>
</dbReference>
<feature type="domain" description="AB hydrolase-1" evidence="1">
    <location>
        <begin position="9"/>
        <end position="233"/>
    </location>
</feature>
<protein>
    <submittedName>
        <fullName evidence="2">Pyrethroid hydrolase</fullName>
        <ecNumber evidence="2">3.1.1.88</ecNumber>
    </submittedName>
</protein>
<dbReference type="InterPro" id="IPR052897">
    <property type="entry name" value="Sec-Metab_Biosynth_Hydrolase"/>
</dbReference>
<dbReference type="InterPro" id="IPR029058">
    <property type="entry name" value="AB_hydrolase_fold"/>
</dbReference>
<dbReference type="Pfam" id="PF12697">
    <property type="entry name" value="Abhydrolase_6"/>
    <property type="match status" value="1"/>
</dbReference>
<name>A0A1Y5SGE6_9RHOB</name>
<dbReference type="GO" id="GO:0102209">
    <property type="term" value="F:trans-permethrin hydrolase activity"/>
    <property type="evidence" value="ECO:0007669"/>
    <property type="project" value="UniProtKB-EC"/>
</dbReference>
<gene>
    <name evidence="2" type="primary">pytH</name>
    <name evidence="2" type="ORF">PAM7971_01773</name>
</gene>
<dbReference type="OrthoDB" id="9814966at2"/>
<dbReference type="SUPFAM" id="SSF53474">
    <property type="entry name" value="alpha/beta-Hydrolases"/>
    <property type="match status" value="1"/>
</dbReference>
<dbReference type="AlphaFoldDB" id="A0A1Y5SGE6"/>
<keyword evidence="2" id="KW-0378">Hydrolase</keyword>
<dbReference type="RefSeq" id="WP_085848847.1">
    <property type="nucleotide sequence ID" value="NZ_FNZV01000003.1"/>
</dbReference>
<evidence type="ECO:0000313" key="2">
    <source>
        <dbReference type="EMBL" id="SLN39024.1"/>
    </source>
</evidence>
<dbReference type="EMBL" id="FWFW01000004">
    <property type="protein sequence ID" value="SLN39024.1"/>
    <property type="molecule type" value="Genomic_DNA"/>
</dbReference>
<dbReference type="STRING" id="658057.SAMN04488032_103221"/>
<dbReference type="Gene3D" id="3.40.50.1820">
    <property type="entry name" value="alpha/beta hydrolase"/>
    <property type="match status" value="1"/>
</dbReference>
<evidence type="ECO:0000259" key="1">
    <source>
        <dbReference type="Pfam" id="PF12697"/>
    </source>
</evidence>
<evidence type="ECO:0000313" key="3">
    <source>
        <dbReference type="Proteomes" id="UP000193307"/>
    </source>
</evidence>
<reference evidence="2 3" key="1">
    <citation type="submission" date="2017-03" db="EMBL/GenBank/DDBJ databases">
        <authorList>
            <person name="Afonso C.L."/>
            <person name="Miller P.J."/>
            <person name="Scott M.A."/>
            <person name="Spackman E."/>
            <person name="Goraichik I."/>
            <person name="Dimitrov K.M."/>
            <person name="Suarez D.L."/>
            <person name="Swayne D.E."/>
        </authorList>
    </citation>
    <scope>NUCLEOTIDE SEQUENCE [LARGE SCALE GENOMIC DNA]</scope>
    <source>
        <strain evidence="2 3">CECT 7971</strain>
    </source>
</reference>
<dbReference type="PANTHER" id="PTHR37017:SF11">
    <property type="entry name" value="ESTERASE_LIPASE_THIOESTERASE DOMAIN-CONTAINING PROTEIN"/>
    <property type="match status" value="1"/>
</dbReference>
<sequence length="240" mass="26088">MHDASPAYVFIHGSCHGAWCWRDVIAQMQAKGHTARALDLPPYRPAPHAQVTLQDYRQTILDDIDAHGGAPVILVGHSAGGYAITAAAAYASEKVAELVYVCAYVPQAGQSLADMRKTADHQPILDLIRKTPDGEAFEFRTDTGRDALYHDCADALAQKAMAQLRPQPIAPQSTPVPDLAPAQNITRRYIICTQDRVIPPVEQEKMTADWPQGSIERMNCGHSPFLADPTGLVSLLISSP</sequence>
<dbReference type="Proteomes" id="UP000193307">
    <property type="component" value="Unassembled WGS sequence"/>
</dbReference>
<dbReference type="PANTHER" id="PTHR37017">
    <property type="entry name" value="AB HYDROLASE-1 DOMAIN-CONTAINING PROTEIN-RELATED"/>
    <property type="match status" value="1"/>
</dbReference>
<organism evidence="2 3">
    <name type="scientific">Pacificibacter marinus</name>
    <dbReference type="NCBI Taxonomy" id="658057"/>
    <lineage>
        <taxon>Bacteria</taxon>
        <taxon>Pseudomonadati</taxon>
        <taxon>Pseudomonadota</taxon>
        <taxon>Alphaproteobacteria</taxon>
        <taxon>Rhodobacterales</taxon>
        <taxon>Roseobacteraceae</taxon>
        <taxon>Pacificibacter</taxon>
    </lineage>
</organism>